<dbReference type="InterPro" id="IPR023296">
    <property type="entry name" value="Glyco_hydro_beta-prop_sf"/>
</dbReference>
<evidence type="ECO:0000256" key="2">
    <source>
        <dbReference type="ARBA" id="ARBA00022801"/>
    </source>
</evidence>
<dbReference type="Gene3D" id="2.115.10.20">
    <property type="entry name" value="Glycosyl hydrolase domain, family 43"/>
    <property type="match status" value="1"/>
</dbReference>
<dbReference type="GO" id="GO:0004553">
    <property type="term" value="F:hydrolase activity, hydrolyzing O-glycosyl compounds"/>
    <property type="evidence" value="ECO:0007669"/>
    <property type="project" value="InterPro"/>
</dbReference>
<dbReference type="PANTHER" id="PTHR22925">
    <property type="entry name" value="GLYCOSYL HYDROLASE 43 FAMILY MEMBER"/>
    <property type="match status" value="1"/>
</dbReference>
<evidence type="ECO:0000256" key="3">
    <source>
        <dbReference type="ARBA" id="ARBA00023295"/>
    </source>
</evidence>
<dbReference type="PANTHER" id="PTHR22925:SF39">
    <property type="entry name" value="PUTATIVE (AFU_ORTHOLOGUE AFUA_5G14190)-RELATED"/>
    <property type="match status" value="1"/>
</dbReference>
<keyword evidence="6" id="KW-1185">Reference proteome</keyword>
<accession>A0A9P4SB11</accession>
<comment type="caution">
    <text evidence="5">The sequence shown here is derived from an EMBL/GenBank/DDBJ whole genome shotgun (WGS) entry which is preliminary data.</text>
</comment>
<evidence type="ECO:0000256" key="1">
    <source>
        <dbReference type="ARBA" id="ARBA00009865"/>
    </source>
</evidence>
<name>A0A9P4SB11_9PEZI</name>
<dbReference type="AlphaFoldDB" id="A0A9P4SB11"/>
<dbReference type="InterPro" id="IPR006710">
    <property type="entry name" value="Glyco_hydro_43"/>
</dbReference>
<reference evidence="5" key="1">
    <citation type="journal article" date="2020" name="Stud. Mycol.">
        <title>101 Dothideomycetes genomes: a test case for predicting lifestyles and emergence of pathogens.</title>
        <authorList>
            <person name="Haridas S."/>
            <person name="Albert R."/>
            <person name="Binder M."/>
            <person name="Bloem J."/>
            <person name="Labutti K."/>
            <person name="Salamov A."/>
            <person name="Andreopoulos B."/>
            <person name="Baker S."/>
            <person name="Barry K."/>
            <person name="Bills G."/>
            <person name="Bluhm B."/>
            <person name="Cannon C."/>
            <person name="Castanera R."/>
            <person name="Culley D."/>
            <person name="Daum C."/>
            <person name="Ezra D."/>
            <person name="Gonzalez J."/>
            <person name="Henrissat B."/>
            <person name="Kuo A."/>
            <person name="Liang C."/>
            <person name="Lipzen A."/>
            <person name="Lutzoni F."/>
            <person name="Magnuson J."/>
            <person name="Mondo S."/>
            <person name="Nolan M."/>
            <person name="Ohm R."/>
            <person name="Pangilinan J."/>
            <person name="Park H.-J."/>
            <person name="Ramirez L."/>
            <person name="Alfaro M."/>
            <person name="Sun H."/>
            <person name="Tritt A."/>
            <person name="Yoshinaga Y."/>
            <person name="Zwiers L.-H."/>
            <person name="Turgeon B."/>
            <person name="Goodwin S."/>
            <person name="Spatafora J."/>
            <person name="Crous P."/>
            <person name="Grigoriev I."/>
        </authorList>
    </citation>
    <scope>NUCLEOTIDE SEQUENCE</scope>
    <source>
        <strain evidence="5">CBS 101060</strain>
    </source>
</reference>
<dbReference type="GO" id="GO:0005975">
    <property type="term" value="P:carbohydrate metabolic process"/>
    <property type="evidence" value="ECO:0007669"/>
    <property type="project" value="InterPro"/>
</dbReference>
<keyword evidence="2 4" id="KW-0378">Hydrolase</keyword>
<dbReference type="SUPFAM" id="SSF75005">
    <property type="entry name" value="Arabinanase/levansucrase/invertase"/>
    <property type="match status" value="1"/>
</dbReference>
<dbReference type="EMBL" id="MU006095">
    <property type="protein sequence ID" value="KAF2839214.1"/>
    <property type="molecule type" value="Genomic_DNA"/>
</dbReference>
<evidence type="ECO:0000256" key="4">
    <source>
        <dbReference type="RuleBase" id="RU361187"/>
    </source>
</evidence>
<evidence type="ECO:0000313" key="5">
    <source>
        <dbReference type="EMBL" id="KAF2839214.1"/>
    </source>
</evidence>
<proteinExistence type="inferred from homology"/>
<gene>
    <name evidence="5" type="ORF">M501DRAFT_974333</name>
</gene>
<comment type="similarity">
    <text evidence="1 4">Belongs to the glycosyl hydrolase 43 family.</text>
</comment>
<keyword evidence="3 4" id="KW-0326">Glycosidase</keyword>
<organism evidence="5 6">
    <name type="scientific">Patellaria atrata CBS 101060</name>
    <dbReference type="NCBI Taxonomy" id="1346257"/>
    <lineage>
        <taxon>Eukaryota</taxon>
        <taxon>Fungi</taxon>
        <taxon>Dikarya</taxon>
        <taxon>Ascomycota</taxon>
        <taxon>Pezizomycotina</taxon>
        <taxon>Dothideomycetes</taxon>
        <taxon>Dothideomycetes incertae sedis</taxon>
        <taxon>Patellariales</taxon>
        <taxon>Patellariaceae</taxon>
        <taxon>Patellaria</taxon>
    </lineage>
</organism>
<sequence length="438" mass="48663">MRLSQAYLTSALVSTTIAANSWIVPGSPWMSTSNTKIDAHGGQVVLRGDTFYWIGQAASHNVQPYLYTSKDLLNWEPANNPQNSIEWMWRPKIAKPNGQFWIYGQVDRRVQALVSSQMVGGYSKSGNSVLLPPSSYSYSDTGMFQDDDGTWYLLTSADHNEVQVNRINADGSIGERVNRLAKGAYEAPGIVKVDGIYYLIVSGKTGWRSNPNKMFWTDKLVGGSWNGPSNVAPEDQKTYNSQNTFELTVKGSQRTTYIYMGDSWDSKGGPDSNYVWLPMNVNTGSKSVTLQYYPQWKIDPATGVVSTPQNKKRYEAADADIKGNAALTACEGCISKRSVHKIDSSSQITFRNVTAAGGRQWVQFHYNVNDRNRGDAHVYVNDDPLPLNISNLNHRAGYHHVVPVELDLKEGSENTITFGGVGSSDFEMHLESIEVVWD</sequence>
<protein>
    <submittedName>
        <fullName evidence="5">Carbohydrate-binding module family 35 protein</fullName>
    </submittedName>
</protein>
<dbReference type="Pfam" id="PF04616">
    <property type="entry name" value="Glyco_hydro_43"/>
    <property type="match status" value="1"/>
</dbReference>
<evidence type="ECO:0000313" key="6">
    <source>
        <dbReference type="Proteomes" id="UP000799429"/>
    </source>
</evidence>
<dbReference type="OrthoDB" id="3426327at2759"/>
<dbReference type="Gene3D" id="2.60.120.260">
    <property type="entry name" value="Galactose-binding domain-like"/>
    <property type="match status" value="1"/>
</dbReference>
<dbReference type="Proteomes" id="UP000799429">
    <property type="component" value="Unassembled WGS sequence"/>
</dbReference>